<dbReference type="InterPro" id="IPR002156">
    <property type="entry name" value="RNaseH_domain"/>
</dbReference>
<organism evidence="3 4">
    <name type="scientific">Arabidopsis arenosa</name>
    <name type="common">Sand rock-cress</name>
    <name type="synonym">Cardaminopsis arenosa</name>
    <dbReference type="NCBI Taxonomy" id="38785"/>
    <lineage>
        <taxon>Eukaryota</taxon>
        <taxon>Viridiplantae</taxon>
        <taxon>Streptophyta</taxon>
        <taxon>Embryophyta</taxon>
        <taxon>Tracheophyta</taxon>
        <taxon>Spermatophyta</taxon>
        <taxon>Magnoliopsida</taxon>
        <taxon>eudicotyledons</taxon>
        <taxon>Gunneridae</taxon>
        <taxon>Pentapetalae</taxon>
        <taxon>rosids</taxon>
        <taxon>malvids</taxon>
        <taxon>Brassicales</taxon>
        <taxon>Brassicaceae</taxon>
        <taxon>Camelineae</taxon>
        <taxon>Arabidopsis</taxon>
    </lineage>
</organism>
<evidence type="ECO:0000313" key="4">
    <source>
        <dbReference type="Proteomes" id="UP000682877"/>
    </source>
</evidence>
<dbReference type="InterPro" id="IPR005135">
    <property type="entry name" value="Endo/exonuclease/phosphatase"/>
</dbReference>
<dbReference type="PANTHER" id="PTHR33710:SF62">
    <property type="entry name" value="DUF4283 DOMAIN PROTEIN"/>
    <property type="match status" value="1"/>
</dbReference>
<keyword evidence="4" id="KW-1185">Reference proteome</keyword>
<dbReference type="Gene3D" id="3.60.10.10">
    <property type="entry name" value="Endonuclease/exonuclease/phosphatase"/>
    <property type="match status" value="1"/>
</dbReference>
<dbReference type="AlphaFoldDB" id="A0A8S1ZS13"/>
<evidence type="ECO:0000313" key="3">
    <source>
        <dbReference type="EMBL" id="CAE5963045.1"/>
    </source>
</evidence>
<dbReference type="Proteomes" id="UP000682877">
    <property type="component" value="Chromosome 2"/>
</dbReference>
<feature type="domain" description="RNase H type-1" evidence="2">
    <location>
        <begin position="352"/>
        <end position="420"/>
    </location>
</feature>
<reference evidence="3" key="1">
    <citation type="submission" date="2021-01" db="EMBL/GenBank/DDBJ databases">
        <authorList>
            <person name="Bezrukov I."/>
        </authorList>
    </citation>
    <scope>NUCLEOTIDE SEQUENCE</scope>
</reference>
<dbReference type="Pfam" id="PF13456">
    <property type="entry name" value="RVT_3"/>
    <property type="match status" value="1"/>
</dbReference>
<dbReference type="GO" id="GO:0003676">
    <property type="term" value="F:nucleic acid binding"/>
    <property type="evidence" value="ECO:0007669"/>
    <property type="project" value="InterPro"/>
</dbReference>
<evidence type="ECO:0008006" key="5">
    <source>
        <dbReference type="Google" id="ProtNLM"/>
    </source>
</evidence>
<dbReference type="SUPFAM" id="SSF56219">
    <property type="entry name" value="DNase I-like"/>
    <property type="match status" value="1"/>
</dbReference>
<dbReference type="InterPro" id="IPR036691">
    <property type="entry name" value="Endo/exonu/phosph_ase_sf"/>
</dbReference>
<dbReference type="EMBL" id="LR999452">
    <property type="protein sequence ID" value="CAE5963045.1"/>
    <property type="molecule type" value="Genomic_DNA"/>
</dbReference>
<feature type="domain" description="Endonuclease/exonuclease/phosphatase" evidence="1">
    <location>
        <begin position="49"/>
        <end position="211"/>
    </location>
</feature>
<gene>
    <name evidence="3" type="ORF">AARE701A_LOCUS4638</name>
</gene>
<evidence type="ECO:0000259" key="2">
    <source>
        <dbReference type="Pfam" id="PF13456"/>
    </source>
</evidence>
<sequence>MLGPVFSGYFYGVQNRKEGKKSQVSVEETVVPTLKMGFEIGYERVITVEPVGKSGGLALFLKSGVMVDLKYIDKNLMDMHVQFGSISFFLSCIYGDPVFKPRKENWERLSRIGVGRKEEWCMVGDFNDILHNGEKLGGPRRSENVFKPFAEMLQACEMVEMSSHGNKFTWAGRRYDLWVQSRLDRAFGNKEWFKHFPASNQTFMDVRGSDHRPVMIKLIDSQDTYRGQFRFDKRMLNKPLVVEAIAGAWSAPSGSGISSVSERLRSCRKSLSLWKKSNNLNSKDKITLIEQALEREQSSSFPSLDPEEEEQVANRPIGLVSANVLIDGVASPTWVPPPSEWLKCNVGIDWSKRTPLLGCSWVLRNDQGTVLLHSRNAIPNIRDKEAASFQGVLWAVESLVSHGISKVILEIEDSTLVGCVLRPKAWPSFRWEAFELLKVLEGLQDLFLRTSAKGFDRIEGNLLVEIKD</sequence>
<evidence type="ECO:0000259" key="1">
    <source>
        <dbReference type="Pfam" id="PF03372"/>
    </source>
</evidence>
<protein>
    <recommendedName>
        <fullName evidence="5">RNase H type-1 domain-containing protein</fullName>
    </recommendedName>
</protein>
<accession>A0A8S1ZS13</accession>
<dbReference type="GO" id="GO:0004523">
    <property type="term" value="F:RNA-DNA hybrid ribonuclease activity"/>
    <property type="evidence" value="ECO:0007669"/>
    <property type="project" value="InterPro"/>
</dbReference>
<dbReference type="PANTHER" id="PTHR33710">
    <property type="entry name" value="BNAC02G09200D PROTEIN"/>
    <property type="match status" value="1"/>
</dbReference>
<dbReference type="Pfam" id="PF03372">
    <property type="entry name" value="Exo_endo_phos"/>
    <property type="match status" value="1"/>
</dbReference>
<proteinExistence type="predicted"/>
<name>A0A8S1ZS13_ARAAE</name>